<dbReference type="SUPFAM" id="SSF81383">
    <property type="entry name" value="F-box domain"/>
    <property type="match status" value="1"/>
</dbReference>
<organism evidence="2 3">
    <name type="scientific">Plakobranchus ocellatus</name>
    <dbReference type="NCBI Taxonomy" id="259542"/>
    <lineage>
        <taxon>Eukaryota</taxon>
        <taxon>Metazoa</taxon>
        <taxon>Spiralia</taxon>
        <taxon>Lophotrochozoa</taxon>
        <taxon>Mollusca</taxon>
        <taxon>Gastropoda</taxon>
        <taxon>Heterobranchia</taxon>
        <taxon>Euthyneura</taxon>
        <taxon>Panpulmonata</taxon>
        <taxon>Sacoglossa</taxon>
        <taxon>Placobranchoidea</taxon>
        <taxon>Plakobranchidae</taxon>
        <taxon>Plakobranchus</taxon>
    </lineage>
</organism>
<dbReference type="EMBL" id="BLXT01000403">
    <property type="protein sequence ID" value="GFN76605.1"/>
    <property type="molecule type" value="Genomic_DNA"/>
</dbReference>
<dbReference type="AlphaFoldDB" id="A0AAV3Y0J3"/>
<gene>
    <name evidence="2" type="ORF">PoB_000311100</name>
</gene>
<evidence type="ECO:0000313" key="2">
    <source>
        <dbReference type="EMBL" id="GFN76605.1"/>
    </source>
</evidence>
<keyword evidence="3" id="KW-1185">Reference proteome</keyword>
<reference evidence="2 3" key="1">
    <citation type="journal article" date="2021" name="Elife">
        <title>Chloroplast acquisition without the gene transfer in kleptoplastic sea slugs, Plakobranchus ocellatus.</title>
        <authorList>
            <person name="Maeda T."/>
            <person name="Takahashi S."/>
            <person name="Yoshida T."/>
            <person name="Shimamura S."/>
            <person name="Takaki Y."/>
            <person name="Nagai Y."/>
            <person name="Toyoda A."/>
            <person name="Suzuki Y."/>
            <person name="Arimoto A."/>
            <person name="Ishii H."/>
            <person name="Satoh N."/>
            <person name="Nishiyama T."/>
            <person name="Hasebe M."/>
            <person name="Maruyama T."/>
            <person name="Minagawa J."/>
            <person name="Obokata J."/>
            <person name="Shigenobu S."/>
        </authorList>
    </citation>
    <scope>NUCLEOTIDE SEQUENCE [LARGE SCALE GENOMIC DNA]</scope>
</reference>
<protein>
    <submittedName>
        <fullName evidence="2">F-box only protein 39</fullName>
    </submittedName>
</protein>
<dbReference type="Pfam" id="PF12937">
    <property type="entry name" value="F-box-like"/>
    <property type="match status" value="1"/>
</dbReference>
<name>A0AAV3Y0J3_9GAST</name>
<comment type="caution">
    <text evidence="2">The sequence shown here is derived from an EMBL/GenBank/DDBJ whole genome shotgun (WGS) entry which is preliminary data.</text>
</comment>
<dbReference type="InterPro" id="IPR032675">
    <property type="entry name" value="LRR_dom_sf"/>
</dbReference>
<evidence type="ECO:0000259" key="1">
    <source>
        <dbReference type="Pfam" id="PF12937"/>
    </source>
</evidence>
<sequence length="445" mass="51163">MADSSMVSGVLPLSTCPQSDGNADLDLDVNITGSEDSADDVQCADTDISWPPWDCLPPELLAKIFCHLQDADKESVESTCQAWCEACQNPALWHTQMFAFTGDNCLQTVHQACRTIQRKGYLLRNMTLKIGIPSLPQAWIISQSVQQLLEFITRHPASRYIQRLTINRLDFFKHWRFFTLSKRHLADVDLTQCGLSADNGMRILRALSNSPSRYTMKQLFLHDFFHSRYQATLGSRFGLLLTSFPALRHLSVDARHVDSSFLLSLVNRRILRRLTLHFESFPPREVITEKVWIQVREIDPDLDVTFVFGGRIPFEHAKNVLVPSVPLTEFEVNWPRAYRQSFATHQQLAALLNRVALLYSAILERFRVRSNIRATEETELALLRVANDCRRLVEFKVNLKLSESVLTEIRSKLLGRSQHIRVRLLKKKKLQCLPSQFRHRSRGSH</sequence>
<dbReference type="Proteomes" id="UP000735302">
    <property type="component" value="Unassembled WGS sequence"/>
</dbReference>
<proteinExistence type="predicted"/>
<accession>A0AAV3Y0J3</accession>
<dbReference type="InterPro" id="IPR001810">
    <property type="entry name" value="F-box_dom"/>
</dbReference>
<dbReference type="Gene3D" id="3.80.10.10">
    <property type="entry name" value="Ribonuclease Inhibitor"/>
    <property type="match status" value="1"/>
</dbReference>
<feature type="domain" description="F-box" evidence="1">
    <location>
        <begin position="53"/>
        <end position="96"/>
    </location>
</feature>
<evidence type="ECO:0000313" key="3">
    <source>
        <dbReference type="Proteomes" id="UP000735302"/>
    </source>
</evidence>
<dbReference type="InterPro" id="IPR036047">
    <property type="entry name" value="F-box-like_dom_sf"/>
</dbReference>